<evidence type="ECO:0000313" key="1">
    <source>
        <dbReference type="EMBL" id="KAK3723468.1"/>
    </source>
</evidence>
<organism evidence="1 2">
    <name type="scientific">Vermiconidia calcicola</name>
    <dbReference type="NCBI Taxonomy" id="1690605"/>
    <lineage>
        <taxon>Eukaryota</taxon>
        <taxon>Fungi</taxon>
        <taxon>Dikarya</taxon>
        <taxon>Ascomycota</taxon>
        <taxon>Pezizomycotina</taxon>
        <taxon>Dothideomycetes</taxon>
        <taxon>Dothideomycetidae</taxon>
        <taxon>Mycosphaerellales</taxon>
        <taxon>Extremaceae</taxon>
        <taxon>Vermiconidia</taxon>
    </lineage>
</organism>
<dbReference type="EMBL" id="JAUTXU010000009">
    <property type="protein sequence ID" value="KAK3723468.1"/>
    <property type="molecule type" value="Genomic_DNA"/>
</dbReference>
<gene>
    <name evidence="1" type="primary">EFR3_1</name>
    <name evidence="1" type="ORF">LTR37_001720</name>
</gene>
<keyword evidence="2" id="KW-1185">Reference proteome</keyword>
<protein>
    <submittedName>
        <fullName evidence="1">Plasma membrane localization protein</fullName>
    </submittedName>
</protein>
<name>A0ACC3NUX5_9PEZI</name>
<proteinExistence type="predicted"/>
<evidence type="ECO:0000313" key="2">
    <source>
        <dbReference type="Proteomes" id="UP001281147"/>
    </source>
</evidence>
<comment type="caution">
    <text evidence="1">The sequence shown here is derived from an EMBL/GenBank/DDBJ whole genome shotgun (WGS) entry which is preliminary data.</text>
</comment>
<reference evidence="1" key="1">
    <citation type="submission" date="2023-07" db="EMBL/GenBank/DDBJ databases">
        <title>Black Yeasts Isolated from many extreme environments.</title>
        <authorList>
            <person name="Coleine C."/>
            <person name="Stajich J.E."/>
            <person name="Selbmann L."/>
        </authorList>
    </citation>
    <scope>NUCLEOTIDE SEQUENCE</scope>
    <source>
        <strain evidence="1">CCFEE 5714</strain>
    </source>
</reference>
<sequence>MVKTHLPAHMDSARQWLRPKHHLLIMKCYPRLPKNSSADVKPNGSELSYLLYYAGTRRSKLQKVGEFLERKTAKDVYRAQSARVVVTLQILSALLENKAVGAGSGFTLIAPYVLKIIREILENTADLSLIEASLATWEVFCQHQDQATLKADHEYRELYADVVRRYAAFARKDSGKKLGKSTQQVAVHDAIRLREAGLDAMKSILLSDGLASESGRQLDVVVPAILSNLRGEDEGYLTNLLRMSKRNEEDEKDKAIARRMSMATVRTHTNVTDASFETDPRQAEGTASDADELAEEGVAVLGLDCLRAVFVHENRPQVRSATSAVLKYLADLRYERPSTRMSEKSPISSPPSDSWATKLFEICTTWTPVQDRFILMVTAVETLVRIPLKEADLAQHLLFTHLIDHILRSDLNLIGLSVMDILLSLVQQILRVLQLNGPRVAGRSSAAQLFSSEEELDHPTSSSPLKPTNDLPSEARIRLTERLKHCISDLATHVYYTDQIADMLSAILMRLKPNAAPAGQQNAAVTAAAIEEPRAAVAEVAANVSTHARERSSSTSSGFFSFDTARQIALEAARDLLHVANSAETLSAGGVADSRNKVPITIWEGTQWLLRDPAVGVRRAYVDALTTWLALETKKSDARIQQPKAAKKRNEKEGNGVIARRAVSNASQKKEKAGRKATSTFLQLLHLAVYENALYYAKQTGVEGERETLVLHYLLYSLVQKLGVNAIISGLPMVFALQEEVAGLGATVAKVRVGSLVLGYLWTLVEVFDFDVSNVGREISSEIKRRKSNGLWSENVGVVPKGLDAISVAQNSSASATRTSDAEALRPFTQRQALVYCISEAYAEAVASPLPSPPGSPGRSPGGGRRLSVSVPSLDRAASNYLNAKQSGPTNDLPDKAKEAMLETWTRESCLAAIAAAAPKSVSLSGSRSSPSHVLAAGNHRQLLSAANAGGRTSPMRKGSLPKNHILPSSTPAQARQQALGPRLHSQSPHRRPSGSSANGVSSAGAGGTLHVEDLKKVLAGGNLAFATGGGWGKMSNAGADDTASESMVDVQDEDLGSENGGSGFATPPQTVAELRASGVPEVIPEEGRLWVPARESDAASGADAAAPPQLSLSSDTVTNGQMSTSMGQQFEPAVANGQMPTADPTVSGQQFEPNGSVPSNPKPPPSRGGASVKSNRGRSRKELAALLAGVGESSPAAKEDSKFAGMMGKPPY</sequence>
<accession>A0ACC3NUX5</accession>
<dbReference type="Proteomes" id="UP001281147">
    <property type="component" value="Unassembled WGS sequence"/>
</dbReference>